<dbReference type="EnsemblMetazoa" id="PPA44215.1">
    <property type="protein sequence ID" value="PPA44215.1"/>
    <property type="gene ID" value="WBGene00282584"/>
</dbReference>
<reference evidence="1" key="2">
    <citation type="submission" date="2022-06" db="UniProtKB">
        <authorList>
            <consortium name="EnsemblMetazoa"/>
        </authorList>
    </citation>
    <scope>IDENTIFICATION</scope>
    <source>
        <strain evidence="1">PS312</strain>
    </source>
</reference>
<evidence type="ECO:0000313" key="1">
    <source>
        <dbReference type="EnsemblMetazoa" id="PPA44215.1"/>
    </source>
</evidence>
<proteinExistence type="predicted"/>
<evidence type="ECO:0000313" key="2">
    <source>
        <dbReference type="Proteomes" id="UP000005239"/>
    </source>
</evidence>
<protein>
    <submittedName>
        <fullName evidence="1">Uncharacterized protein</fullName>
    </submittedName>
</protein>
<accession>A0A2A6CW51</accession>
<keyword evidence="2" id="KW-1185">Reference proteome</keyword>
<gene>
    <name evidence="1" type="primary">WBGene00282584</name>
</gene>
<organism evidence="1 2">
    <name type="scientific">Pristionchus pacificus</name>
    <name type="common">Parasitic nematode worm</name>
    <dbReference type="NCBI Taxonomy" id="54126"/>
    <lineage>
        <taxon>Eukaryota</taxon>
        <taxon>Metazoa</taxon>
        <taxon>Ecdysozoa</taxon>
        <taxon>Nematoda</taxon>
        <taxon>Chromadorea</taxon>
        <taxon>Rhabditida</taxon>
        <taxon>Rhabditina</taxon>
        <taxon>Diplogasteromorpha</taxon>
        <taxon>Diplogasteroidea</taxon>
        <taxon>Neodiplogasteridae</taxon>
        <taxon>Pristionchus</taxon>
    </lineage>
</organism>
<dbReference type="AlphaFoldDB" id="A0A2A6CW51"/>
<dbReference type="Proteomes" id="UP000005239">
    <property type="component" value="Unassembled WGS sequence"/>
</dbReference>
<name>A0A2A6CW51_PRIPA</name>
<reference evidence="2" key="1">
    <citation type="journal article" date="2008" name="Nat. Genet.">
        <title>The Pristionchus pacificus genome provides a unique perspective on nematode lifestyle and parasitism.</title>
        <authorList>
            <person name="Dieterich C."/>
            <person name="Clifton S.W."/>
            <person name="Schuster L.N."/>
            <person name="Chinwalla A."/>
            <person name="Delehaunty K."/>
            <person name="Dinkelacker I."/>
            <person name="Fulton L."/>
            <person name="Fulton R."/>
            <person name="Godfrey J."/>
            <person name="Minx P."/>
            <person name="Mitreva M."/>
            <person name="Roeseler W."/>
            <person name="Tian H."/>
            <person name="Witte H."/>
            <person name="Yang S.P."/>
            <person name="Wilson R.K."/>
            <person name="Sommer R.J."/>
        </authorList>
    </citation>
    <scope>NUCLEOTIDE SEQUENCE [LARGE SCALE GENOMIC DNA]</scope>
    <source>
        <strain evidence="2">PS312</strain>
    </source>
</reference>
<sequence>MESGQERDLTESDFESIRNMMVTSSGAMYNGVLYPGHGNPSWIQAEFQFGLKAVASSAQLAYKQAHSLVDGPSRSKLYSFYRVHRESPCEEFRRSHAPPLYGPVMVIN</sequence>
<accession>A0A8R1Z0P4</accession>